<comment type="caution">
    <text evidence="2">The sequence shown here is derived from an EMBL/GenBank/DDBJ whole genome shotgun (WGS) entry which is preliminary data.</text>
</comment>
<accession>A0A370BB03</accession>
<dbReference type="AlphaFoldDB" id="A0A370BB03"/>
<protein>
    <recommendedName>
        <fullName evidence="1">GH3 middle domain-containing protein</fullName>
    </recommendedName>
</protein>
<evidence type="ECO:0000313" key="3">
    <source>
        <dbReference type="Proteomes" id="UP000253741"/>
    </source>
</evidence>
<gene>
    <name evidence="2" type="ORF">DVH02_12625</name>
</gene>
<dbReference type="InterPro" id="IPR004993">
    <property type="entry name" value="GH3"/>
</dbReference>
<reference evidence="2 3" key="1">
    <citation type="submission" date="2018-07" db="EMBL/GenBank/DDBJ databases">
        <title>Streptomyces species from bats.</title>
        <authorList>
            <person name="Dunlap C."/>
        </authorList>
    </citation>
    <scope>NUCLEOTIDE SEQUENCE [LARGE SCALE GENOMIC DNA]</scope>
    <source>
        <strain evidence="2 3">AC230</strain>
    </source>
</reference>
<evidence type="ECO:0000313" key="2">
    <source>
        <dbReference type="EMBL" id="RDG37822.1"/>
    </source>
</evidence>
<dbReference type="Pfam" id="PF03321">
    <property type="entry name" value="GH3"/>
    <property type="match status" value="1"/>
</dbReference>
<feature type="domain" description="GH3 middle" evidence="1">
    <location>
        <begin position="350"/>
        <end position="419"/>
    </location>
</feature>
<dbReference type="Proteomes" id="UP000253741">
    <property type="component" value="Unassembled WGS sequence"/>
</dbReference>
<organism evidence="2 3">
    <name type="scientific">Streptomyces corynorhini</name>
    <dbReference type="NCBI Taxonomy" id="2282652"/>
    <lineage>
        <taxon>Bacteria</taxon>
        <taxon>Bacillati</taxon>
        <taxon>Actinomycetota</taxon>
        <taxon>Actinomycetes</taxon>
        <taxon>Kitasatosporales</taxon>
        <taxon>Streptomycetaceae</taxon>
        <taxon>Streptomyces</taxon>
    </lineage>
</organism>
<dbReference type="PANTHER" id="PTHR31901">
    <property type="entry name" value="GH3 DOMAIN-CONTAINING PROTEIN"/>
    <property type="match status" value="1"/>
</dbReference>
<name>A0A370BB03_9ACTN</name>
<proteinExistence type="predicted"/>
<dbReference type="GO" id="GO:0016881">
    <property type="term" value="F:acid-amino acid ligase activity"/>
    <property type="evidence" value="ECO:0007669"/>
    <property type="project" value="TreeGrafter"/>
</dbReference>
<dbReference type="OrthoDB" id="614636at2"/>
<dbReference type="InterPro" id="IPR055377">
    <property type="entry name" value="GH3_M"/>
</dbReference>
<dbReference type="EMBL" id="QQNA01000085">
    <property type="protein sequence ID" value="RDG37822.1"/>
    <property type="molecule type" value="Genomic_DNA"/>
</dbReference>
<evidence type="ECO:0000259" key="1">
    <source>
        <dbReference type="Pfam" id="PF23571"/>
    </source>
</evidence>
<dbReference type="GO" id="GO:0005737">
    <property type="term" value="C:cytoplasm"/>
    <property type="evidence" value="ECO:0007669"/>
    <property type="project" value="TreeGrafter"/>
</dbReference>
<dbReference type="RefSeq" id="WP_114623875.1">
    <property type="nucleotide sequence ID" value="NZ_QQNA01000085.1"/>
</dbReference>
<dbReference type="PANTHER" id="PTHR31901:SF9">
    <property type="entry name" value="GH3 DOMAIN-CONTAINING PROTEIN"/>
    <property type="match status" value="1"/>
</dbReference>
<sequence length="573" mass="62292">MNSVDPQGEQDRAARYTARVLAERTRLLTALADPAEQQRRVLADLLDFNAGTDYGTAHGFGRIRTLDEFRRAVPIQTYADLEPWIERSAAGEANVLTADRPAVFFTSSGSTGAHKKIPVTPRFMRTTFFPFYYAAWAPLIAHFPEVLARPDAVLNLKHDPLTAPPTTSSGKPHVGASQVDFGETFGEPLSAEPGTDAPWGALPVPVAAQDHLEKAYLRLRLAVTGDVRCVIGINPAMVAALPHQLRQWWPRIVKEIRDGTLGGLPYGSPDPARAAELERLADRFGTVRPAHVWPRLSAIFCWTTGLASLYLPRLREEFGADVTVLPAPVAASEGPVGVALDRHGSAGSLVVTASVYEFVDADEDLTPDAQTLLPQDLEPGRDYHVVFSHVGGLYRYAVGDVVRVVDRTHGVPRLAYAGRANRSDHAGERLREAEVTRALSTALGATGLELRNAACRVEPEPGTDGAGRYVFAVAPTTPWHDEEATAFSTRLDGALAHESAGYRTARDTDRLAAPTTLRLPSDAFLRDWENTVAGGVRPTQVKDRLFRQDPAQWDRLVGAAATVPDPRPMEDPA</sequence>
<keyword evidence="3" id="KW-1185">Reference proteome</keyword>
<dbReference type="Pfam" id="PF23571">
    <property type="entry name" value="GH3_M"/>
    <property type="match status" value="1"/>
</dbReference>